<gene>
    <name evidence="2" type="ORF">N7496_006563</name>
</gene>
<dbReference type="PANTHER" id="PTHR31126:SF1">
    <property type="entry name" value="TYROSINE SPECIFIC PROTEIN PHOSPHATASES DOMAIN-CONTAINING PROTEIN"/>
    <property type="match status" value="1"/>
</dbReference>
<dbReference type="PANTHER" id="PTHR31126">
    <property type="entry name" value="TYROSINE-PROTEIN PHOSPHATASE"/>
    <property type="match status" value="1"/>
</dbReference>
<comment type="caution">
    <text evidence="2">The sequence shown here is derived from an EMBL/GenBank/DDBJ whole genome shotgun (WGS) entry which is preliminary data.</text>
</comment>
<dbReference type="EMBL" id="JAPZBS010000005">
    <property type="protein sequence ID" value="KAJ5370471.1"/>
    <property type="molecule type" value="Genomic_DNA"/>
</dbReference>
<dbReference type="Proteomes" id="UP001147782">
    <property type="component" value="Unassembled WGS sequence"/>
</dbReference>
<dbReference type="InterPro" id="IPR016130">
    <property type="entry name" value="Tyr_Pase_AS"/>
</dbReference>
<reference evidence="2" key="1">
    <citation type="submission" date="2022-11" db="EMBL/GenBank/DDBJ databases">
        <authorList>
            <person name="Petersen C."/>
        </authorList>
    </citation>
    <scope>NUCLEOTIDE SEQUENCE</scope>
    <source>
        <strain evidence="2">IBT 29864</strain>
    </source>
</reference>
<name>A0A9W9S1S6_9EURO</name>
<sequence length="309" mass="33838">MSPNSPSASAMHPFILVDGVTNFRDIGGYACQPSTTALSPSSRAVFEDPEEQWCIRPGFLFRAAQPSQITPAGVEILTKKLAIQAIFDFRSESEIQLVSKRYPNSLLSIPGTTRHAVPVFQAGDYSPVSLAKRYGVSADDSTQGQEIRPGFVKAYEAIARNAAQSGSFRAIMQHILQDSTGPVLFHCTVGKDRTGVFSALILKLCGVADEDIVADYALTTQGLGVWREHLIQRLLQREEATTREQAEAIISSDPRDMNAFLSDVVEAKFGGARKYFLDLCGLQEDEVDRIITKLVVPKTLEEKADGKNI</sequence>
<dbReference type="Gene3D" id="3.90.190.10">
    <property type="entry name" value="Protein tyrosine phosphatase superfamily"/>
    <property type="match status" value="1"/>
</dbReference>
<dbReference type="InterPro" id="IPR000387">
    <property type="entry name" value="Tyr_Pase_dom"/>
</dbReference>
<dbReference type="AlphaFoldDB" id="A0A9W9S1S6"/>
<dbReference type="PROSITE" id="PS00383">
    <property type="entry name" value="TYR_PHOSPHATASE_1"/>
    <property type="match status" value="1"/>
</dbReference>
<reference evidence="2" key="2">
    <citation type="journal article" date="2023" name="IMA Fungus">
        <title>Comparative genomic study of the Penicillium genus elucidates a diverse pangenome and 15 lateral gene transfer events.</title>
        <authorList>
            <person name="Petersen C."/>
            <person name="Sorensen T."/>
            <person name="Nielsen M.R."/>
            <person name="Sondergaard T.E."/>
            <person name="Sorensen J.L."/>
            <person name="Fitzpatrick D.A."/>
            <person name="Frisvad J.C."/>
            <person name="Nielsen K.L."/>
        </authorList>
    </citation>
    <scope>NUCLEOTIDE SEQUENCE</scope>
    <source>
        <strain evidence="2">IBT 29864</strain>
    </source>
</reference>
<dbReference type="InterPro" id="IPR026893">
    <property type="entry name" value="Tyr/Ser_Pase_IphP-type"/>
</dbReference>
<dbReference type="GeneID" id="81438671"/>
<keyword evidence="3" id="KW-1185">Reference proteome</keyword>
<dbReference type="SUPFAM" id="SSF52799">
    <property type="entry name" value="(Phosphotyrosine protein) phosphatases II"/>
    <property type="match status" value="1"/>
</dbReference>
<feature type="domain" description="Tyrosine specific protein phosphatases" evidence="1">
    <location>
        <begin position="166"/>
        <end position="238"/>
    </location>
</feature>
<evidence type="ECO:0000259" key="1">
    <source>
        <dbReference type="PROSITE" id="PS50056"/>
    </source>
</evidence>
<dbReference type="GO" id="GO:0004721">
    <property type="term" value="F:phosphoprotein phosphatase activity"/>
    <property type="evidence" value="ECO:0007669"/>
    <property type="project" value="InterPro"/>
</dbReference>
<proteinExistence type="predicted"/>
<evidence type="ECO:0000313" key="3">
    <source>
        <dbReference type="Proteomes" id="UP001147782"/>
    </source>
</evidence>
<protein>
    <recommendedName>
        <fullName evidence="1">Tyrosine specific protein phosphatases domain-containing protein</fullName>
    </recommendedName>
</protein>
<dbReference type="Pfam" id="PF13350">
    <property type="entry name" value="Y_phosphatase3"/>
    <property type="match status" value="1"/>
</dbReference>
<dbReference type="PROSITE" id="PS50056">
    <property type="entry name" value="TYR_PHOSPHATASE_2"/>
    <property type="match status" value="1"/>
</dbReference>
<dbReference type="InterPro" id="IPR029021">
    <property type="entry name" value="Prot-tyrosine_phosphatase-like"/>
</dbReference>
<evidence type="ECO:0000313" key="2">
    <source>
        <dbReference type="EMBL" id="KAJ5370471.1"/>
    </source>
</evidence>
<accession>A0A9W9S1S6</accession>
<dbReference type="OrthoDB" id="449382at2759"/>
<organism evidence="2 3">
    <name type="scientific">Penicillium cataractarum</name>
    <dbReference type="NCBI Taxonomy" id="2100454"/>
    <lineage>
        <taxon>Eukaryota</taxon>
        <taxon>Fungi</taxon>
        <taxon>Dikarya</taxon>
        <taxon>Ascomycota</taxon>
        <taxon>Pezizomycotina</taxon>
        <taxon>Eurotiomycetes</taxon>
        <taxon>Eurotiomycetidae</taxon>
        <taxon>Eurotiales</taxon>
        <taxon>Aspergillaceae</taxon>
        <taxon>Penicillium</taxon>
    </lineage>
</organism>
<dbReference type="RefSeq" id="XP_056554905.1">
    <property type="nucleotide sequence ID" value="XM_056699492.1"/>
</dbReference>